<evidence type="ECO:0000313" key="5">
    <source>
        <dbReference type="EMBL" id="GEC99743.1"/>
    </source>
</evidence>
<evidence type="ECO:0000313" key="6">
    <source>
        <dbReference type="Proteomes" id="UP000315730"/>
    </source>
</evidence>
<evidence type="ECO:0000256" key="2">
    <source>
        <dbReference type="ARBA" id="ARBA00022898"/>
    </source>
</evidence>
<dbReference type="Gene3D" id="3.40.50.1100">
    <property type="match status" value="2"/>
</dbReference>
<dbReference type="AlphaFoldDB" id="A0A4Y4D827"/>
<accession>A0A4Y4D827</accession>
<evidence type="ECO:0000259" key="4">
    <source>
        <dbReference type="Pfam" id="PF00291"/>
    </source>
</evidence>
<dbReference type="InterPro" id="IPR036052">
    <property type="entry name" value="TrpB-like_PALP_sf"/>
</dbReference>
<dbReference type="SUPFAM" id="SSF53686">
    <property type="entry name" value="Tryptophan synthase beta subunit-like PLP-dependent enzymes"/>
    <property type="match status" value="1"/>
</dbReference>
<evidence type="ECO:0000256" key="3">
    <source>
        <dbReference type="SAM" id="MobiDB-lite"/>
    </source>
</evidence>
<dbReference type="STRING" id="1272.GCA_900014985_02289"/>
<keyword evidence="2" id="KW-0663">Pyridoxal phosphate</keyword>
<dbReference type="Proteomes" id="UP000315730">
    <property type="component" value="Unassembled WGS sequence"/>
</dbReference>
<feature type="compositionally biased region" description="Basic and acidic residues" evidence="3">
    <location>
        <begin position="224"/>
        <end position="238"/>
    </location>
</feature>
<evidence type="ECO:0000256" key="1">
    <source>
        <dbReference type="ARBA" id="ARBA00001933"/>
    </source>
</evidence>
<dbReference type="EMBL" id="BJNW01000016">
    <property type="protein sequence ID" value="GEC99743.1"/>
    <property type="molecule type" value="Genomic_DNA"/>
</dbReference>
<comment type="cofactor">
    <cofactor evidence="1">
        <name>pyridoxal 5'-phosphate</name>
        <dbReference type="ChEBI" id="CHEBI:597326"/>
    </cofactor>
</comment>
<dbReference type="Pfam" id="PF00291">
    <property type="entry name" value="PALP"/>
    <property type="match status" value="1"/>
</dbReference>
<dbReference type="GO" id="GO:1901605">
    <property type="term" value="P:alpha-amino acid metabolic process"/>
    <property type="evidence" value="ECO:0007669"/>
    <property type="project" value="UniProtKB-ARBA"/>
</dbReference>
<feature type="region of interest" description="Disordered" evidence="3">
    <location>
        <begin position="219"/>
        <end position="252"/>
    </location>
</feature>
<feature type="domain" description="Tryptophan synthase beta chain-like PALP" evidence="4">
    <location>
        <begin position="5"/>
        <end position="183"/>
    </location>
</feature>
<protein>
    <recommendedName>
        <fullName evidence="4">Tryptophan synthase beta chain-like PALP domain-containing protein</fullName>
    </recommendedName>
</protein>
<reference evidence="5 6" key="1">
    <citation type="submission" date="2019-06" db="EMBL/GenBank/DDBJ databases">
        <title>Whole genome shotgun sequence of Kocuria varians NBRC 15358.</title>
        <authorList>
            <person name="Hosoyama A."/>
            <person name="Uohara A."/>
            <person name="Ohji S."/>
            <person name="Ichikawa N."/>
        </authorList>
    </citation>
    <scope>NUCLEOTIDE SEQUENCE [LARGE SCALE GENOMIC DNA]</scope>
    <source>
        <strain evidence="5 6">NBRC 15358</strain>
    </source>
</reference>
<gene>
    <name evidence="5" type="ORF">KVA01_18980</name>
</gene>
<name>A0A4Y4D827_KOCVA</name>
<organism evidence="5 6">
    <name type="scientific">Kocuria varians</name>
    <name type="common">Micrococcus varians</name>
    <dbReference type="NCBI Taxonomy" id="1272"/>
    <lineage>
        <taxon>Bacteria</taxon>
        <taxon>Bacillati</taxon>
        <taxon>Actinomycetota</taxon>
        <taxon>Actinomycetes</taxon>
        <taxon>Micrococcales</taxon>
        <taxon>Micrococcaceae</taxon>
        <taxon>Kocuria</taxon>
    </lineage>
</organism>
<comment type="caution">
    <text evidence="5">The sequence shown here is derived from an EMBL/GenBank/DDBJ whole genome shotgun (WGS) entry which is preliminary data.</text>
</comment>
<keyword evidence="6" id="KW-1185">Reference proteome</keyword>
<sequence length="383" mass="40364">MIVGSTTVDETLRLQLGMLGARLEQMPPSDCLRADQDRRVARIRELLAEHPDWHWMRQYHDAVHYHGYRDLALGLGERLRREGFSGVDLVAPVGSGASSGALALGLAESGLAVRLTGVQPFGSVTFGSEAVEDPDMLIAGIGSSMEFRNVRHKLYREIHWVSAEVSRAGAVSLCRDHALFAELRRAASQVGEPERVVALAAGGRARVEAHAVVHDVQGHGVLPPRERDDGARGVRVGRDIGQGGLRGTDEERALGPGEVRDLALHGELAAQPGVRGTCALLGAAADLRERGGQGLVEGGGGEVAHEAPRLGEVRGGGALDRGQARGGDVLLLAGQRLLGRTGDEHDGGEPLCEGVVDLPGEPLPLGHGPGRALLPSELLARGL</sequence>
<dbReference type="InterPro" id="IPR001926">
    <property type="entry name" value="TrpB-like_PALP"/>
</dbReference>
<proteinExistence type="predicted"/>